<dbReference type="InterPro" id="IPR003838">
    <property type="entry name" value="ABC3_permease_C"/>
</dbReference>
<dbReference type="InterPro" id="IPR052536">
    <property type="entry name" value="ABC-4_Integral_Memb_Prot"/>
</dbReference>
<evidence type="ECO:0000256" key="6">
    <source>
        <dbReference type="PIRNR" id="PIRNR018968"/>
    </source>
</evidence>
<feature type="transmembrane region" description="Helical" evidence="6">
    <location>
        <begin position="623"/>
        <end position="646"/>
    </location>
</feature>
<keyword evidence="6" id="KW-0813">Transport</keyword>
<dbReference type="PANTHER" id="PTHR46795">
    <property type="entry name" value="ABC TRANSPORTER PERMEASE-RELATED-RELATED"/>
    <property type="match status" value="1"/>
</dbReference>
<feature type="transmembrane region" description="Helical" evidence="6">
    <location>
        <begin position="530"/>
        <end position="554"/>
    </location>
</feature>
<dbReference type="PANTHER" id="PTHR46795:SF3">
    <property type="entry name" value="ABC TRANSPORTER PERMEASE"/>
    <property type="match status" value="1"/>
</dbReference>
<dbReference type="Pfam" id="PF02687">
    <property type="entry name" value="FtsX"/>
    <property type="match status" value="1"/>
</dbReference>
<evidence type="ECO:0000256" key="1">
    <source>
        <dbReference type="ARBA" id="ARBA00004651"/>
    </source>
</evidence>
<dbReference type="GO" id="GO:0055085">
    <property type="term" value="P:transmembrane transport"/>
    <property type="evidence" value="ECO:0007669"/>
    <property type="project" value="UniProtKB-UniRule"/>
</dbReference>
<feature type="transmembrane region" description="Helical" evidence="6">
    <location>
        <begin position="159"/>
        <end position="178"/>
    </location>
</feature>
<name>A0A0J8GB27_9LIST</name>
<comment type="subcellular location">
    <subcellularLocation>
        <location evidence="1 6">Cell membrane</location>
        <topology evidence="1 6">Multi-pass membrane protein</topology>
    </subcellularLocation>
</comment>
<evidence type="ECO:0000313" key="9">
    <source>
        <dbReference type="Proteomes" id="UP000052258"/>
    </source>
</evidence>
<feature type="transmembrane region" description="Helical" evidence="6">
    <location>
        <begin position="292"/>
        <end position="315"/>
    </location>
</feature>
<keyword evidence="3 6" id="KW-0812">Transmembrane</keyword>
<gene>
    <name evidence="8" type="ORF">X560_2460</name>
</gene>
<comment type="similarity">
    <text evidence="6">Belongs to the ABC-4 integral membrane protein family.</text>
</comment>
<keyword evidence="4 6" id="KW-1133">Transmembrane helix</keyword>
<feature type="transmembrane region" description="Helical" evidence="6">
    <location>
        <begin position="58"/>
        <end position="77"/>
    </location>
</feature>
<feature type="domain" description="ABC3 transporter permease C-terminal" evidence="7">
    <location>
        <begin position="61"/>
        <end position="181"/>
    </location>
</feature>
<feature type="transmembrane region" description="Helical" evidence="6">
    <location>
        <begin position="595"/>
        <end position="617"/>
    </location>
</feature>
<dbReference type="OrthoDB" id="1705903at2"/>
<evidence type="ECO:0000256" key="4">
    <source>
        <dbReference type="ARBA" id="ARBA00022989"/>
    </source>
</evidence>
<evidence type="ECO:0000256" key="5">
    <source>
        <dbReference type="ARBA" id="ARBA00023136"/>
    </source>
</evidence>
<comment type="caution">
    <text evidence="8">The sequence shown here is derived from an EMBL/GenBank/DDBJ whole genome shotgun (WGS) entry which is preliminary data.</text>
</comment>
<reference evidence="8 9" key="1">
    <citation type="journal article" date="2015" name="Genome Biol. Evol.">
        <title>Comparative Genomics of Listeria Sensu Lato: Genus-Wide Differences in Evolutionary Dynamics and the Progressive Gain of Complex, Potentially Pathogenicity-Related Traits through Lateral Gene Transfer.</title>
        <authorList>
            <person name="Chiara M."/>
            <person name="Caruso M."/>
            <person name="D'Erchia A.M."/>
            <person name="Manzari C."/>
            <person name="Fraccalvieri R."/>
            <person name="Goffredo E."/>
            <person name="Latorre L."/>
            <person name="Miccolupo A."/>
            <person name="Padalino I."/>
            <person name="Santagada G."/>
            <person name="Chiocco D."/>
            <person name="Pesole G."/>
            <person name="Horner D.S."/>
            <person name="Parisi A."/>
        </authorList>
    </citation>
    <scope>NUCLEOTIDE SEQUENCE [LARGE SCALE GENOMIC DNA]</scope>
    <source>
        <strain evidence="8 9">1991</strain>
    </source>
</reference>
<keyword evidence="2 6" id="KW-1003">Cell membrane</keyword>
<feature type="transmembrane region" description="Helical" evidence="6">
    <location>
        <begin position="111"/>
        <end position="139"/>
    </location>
</feature>
<dbReference type="AlphaFoldDB" id="A0A0J8GB27"/>
<dbReference type="EMBL" id="AZHO01000035">
    <property type="protein sequence ID" value="KMT58019.1"/>
    <property type="molecule type" value="Genomic_DNA"/>
</dbReference>
<keyword evidence="5 6" id="KW-0472">Membrane</keyword>
<sequence>MTLFKIAVTNMVKNFNQYVIYFISIAISVLIYFTFISLAKNPLINKIFMRWEVLGNSLFSFAGVILILFVGFFIFYSNSYFLKRRKREFGLYALLGLRKSQISMIIIFENLLTYLLALLTGILTGIFFSKLFIMLLFWIVNLRVDTKLIVSASAITDTVYTFFIIMGITSLYAIYLIFRYSLLKLFKTEEREKKAAKGSVILTIIGISLIGFGYFLAIQVIQNSPLWTKIGFGRGVLIVLFSVIVGTWLFIRHSMPLSLRFVYNKKSSYYHGTNLITITSLRYRVRKNANTLAMIAILSATTLTIIGAISGFYYVTIEQVKTENPSSYQLLNISPDKDEEIVRIISRDKEHKLRYRTKSSYINASVKNELEKMPFNYYQNQAKFSFIPESEFNRINLIEDRKNKPIHHLNNGEAIYVGRETNNLHERRKQELKAHTFQIVSDDKKTGFGEIQVIDFRPNPVFNSGFADALLVVNDDFYNRLKEHLKVQKVAMYDVTEVDHSENLGNKIQVAAEGKVNIWSPTFSSYYSNYHMVSILMGTILFIGIFIGLVFFLATGSVIYFKQVTDAYLEQNQFTTLFKLGLTKRELRGIISRQIAPMFVIPLLLGISHSIFAMIGLSRNLEYSLQMPVIIVTSIYCVFYGLYYWICVNSYTNIVTRYQP</sequence>
<accession>A0A0J8GB27</accession>
<evidence type="ECO:0000259" key="7">
    <source>
        <dbReference type="Pfam" id="PF02687"/>
    </source>
</evidence>
<evidence type="ECO:0000256" key="2">
    <source>
        <dbReference type="ARBA" id="ARBA00022475"/>
    </source>
</evidence>
<feature type="transmembrane region" description="Helical" evidence="6">
    <location>
        <begin position="232"/>
        <end position="251"/>
    </location>
</feature>
<organism evidence="8 9">
    <name type="scientific">Listeria fleischmannii 1991</name>
    <dbReference type="NCBI Taxonomy" id="1430899"/>
    <lineage>
        <taxon>Bacteria</taxon>
        <taxon>Bacillati</taxon>
        <taxon>Bacillota</taxon>
        <taxon>Bacilli</taxon>
        <taxon>Bacillales</taxon>
        <taxon>Listeriaceae</taxon>
        <taxon>Listeria</taxon>
    </lineage>
</organism>
<evidence type="ECO:0000256" key="3">
    <source>
        <dbReference type="ARBA" id="ARBA00022692"/>
    </source>
</evidence>
<dbReference type="GO" id="GO:0005886">
    <property type="term" value="C:plasma membrane"/>
    <property type="evidence" value="ECO:0007669"/>
    <property type="project" value="UniProtKB-SubCell"/>
</dbReference>
<proteinExistence type="inferred from homology"/>
<keyword evidence="9" id="KW-1185">Reference proteome</keyword>
<dbReference type="Proteomes" id="UP000052258">
    <property type="component" value="Unassembled WGS sequence"/>
</dbReference>
<feature type="transmembrane region" description="Helical" evidence="6">
    <location>
        <begin position="18"/>
        <end position="38"/>
    </location>
</feature>
<dbReference type="PATRIC" id="fig|1430899.3.peg.2512"/>
<dbReference type="PIRSF" id="PIRSF018968">
    <property type="entry name" value="ABC_permease_BceB"/>
    <property type="match status" value="1"/>
</dbReference>
<evidence type="ECO:0000313" key="8">
    <source>
        <dbReference type="EMBL" id="KMT58019.1"/>
    </source>
</evidence>
<dbReference type="InterPro" id="IPR027022">
    <property type="entry name" value="ABC_permease_BceB-typ"/>
</dbReference>
<protein>
    <submittedName>
        <fullName evidence="8">Putative ABC transporter permease</fullName>
    </submittedName>
</protein>
<feature type="transmembrane region" description="Helical" evidence="6">
    <location>
        <begin position="199"/>
        <end position="220"/>
    </location>
</feature>
<dbReference type="RefSeq" id="WP_007473654.1">
    <property type="nucleotide sequence ID" value="NZ_KQ130621.1"/>
</dbReference>